<proteinExistence type="predicted"/>
<sequence length="83" mass="9151">MAMNDAISVEKAWEEAIMSERKSLEPWMTGHADEHDNLASQSYRSVSFNLAKYCTSVLKIPALGTKADSFSNSQSGEIQPEAL</sequence>
<dbReference type="WBParaSite" id="SSLN_0000537801-mRNA-1">
    <property type="protein sequence ID" value="SSLN_0000537801-mRNA-1"/>
    <property type="gene ID" value="SSLN_0000537801"/>
</dbReference>
<dbReference type="AlphaFoldDB" id="A0A183SLW7"/>
<dbReference type="OrthoDB" id="10581221at2759"/>
<keyword evidence="2" id="KW-1185">Reference proteome</keyword>
<name>A0A183SLW7_SCHSO</name>
<evidence type="ECO:0000313" key="2">
    <source>
        <dbReference type="Proteomes" id="UP000275846"/>
    </source>
</evidence>
<reference evidence="3" key="1">
    <citation type="submission" date="2016-06" db="UniProtKB">
        <authorList>
            <consortium name="WormBaseParasite"/>
        </authorList>
    </citation>
    <scope>IDENTIFICATION</scope>
</reference>
<evidence type="ECO:0000313" key="3">
    <source>
        <dbReference type="WBParaSite" id="SSLN_0000537801-mRNA-1"/>
    </source>
</evidence>
<dbReference type="Proteomes" id="UP000275846">
    <property type="component" value="Unassembled WGS sequence"/>
</dbReference>
<organism evidence="3">
    <name type="scientific">Schistocephalus solidus</name>
    <name type="common">Tapeworm</name>
    <dbReference type="NCBI Taxonomy" id="70667"/>
    <lineage>
        <taxon>Eukaryota</taxon>
        <taxon>Metazoa</taxon>
        <taxon>Spiralia</taxon>
        <taxon>Lophotrochozoa</taxon>
        <taxon>Platyhelminthes</taxon>
        <taxon>Cestoda</taxon>
        <taxon>Eucestoda</taxon>
        <taxon>Diphyllobothriidea</taxon>
        <taxon>Diphyllobothriidae</taxon>
        <taxon>Schistocephalus</taxon>
    </lineage>
</organism>
<accession>A0A183SLW7</accession>
<dbReference type="EMBL" id="UYSU01033164">
    <property type="protein sequence ID" value="VDL91600.1"/>
    <property type="molecule type" value="Genomic_DNA"/>
</dbReference>
<evidence type="ECO:0000313" key="1">
    <source>
        <dbReference type="EMBL" id="VDL91600.1"/>
    </source>
</evidence>
<reference evidence="1 2" key="2">
    <citation type="submission" date="2018-11" db="EMBL/GenBank/DDBJ databases">
        <authorList>
            <consortium name="Pathogen Informatics"/>
        </authorList>
    </citation>
    <scope>NUCLEOTIDE SEQUENCE [LARGE SCALE GENOMIC DNA]</scope>
    <source>
        <strain evidence="1 2">NST_G2</strain>
    </source>
</reference>
<protein>
    <submittedName>
        <fullName evidence="3">PH domain-containing protein</fullName>
    </submittedName>
</protein>
<gene>
    <name evidence="1" type="ORF">SSLN_LOCUS5215</name>
</gene>